<comment type="caution">
    <text evidence="4">The sequence shown here is derived from an EMBL/GenBank/DDBJ whole genome shotgun (WGS) entry which is preliminary data.</text>
</comment>
<protein>
    <submittedName>
        <fullName evidence="4">Sulfotransferase</fullName>
    </submittedName>
</protein>
<dbReference type="EMBL" id="QZEZ01000001">
    <property type="protein sequence ID" value="RJK98382.1"/>
    <property type="molecule type" value="Genomic_DNA"/>
</dbReference>
<evidence type="ECO:0000256" key="1">
    <source>
        <dbReference type="ARBA" id="ARBA00022679"/>
    </source>
</evidence>
<feature type="domain" description="Sulfotransferase" evidence="3">
    <location>
        <begin position="33"/>
        <end position="237"/>
    </location>
</feature>
<dbReference type="Pfam" id="PF00685">
    <property type="entry name" value="Sulfotransfer_1"/>
    <property type="match status" value="1"/>
</dbReference>
<keyword evidence="1 4" id="KW-0808">Transferase</keyword>
<dbReference type="PANTHER" id="PTHR10605">
    <property type="entry name" value="HEPARAN SULFATE SULFOTRANSFERASE"/>
    <property type="match status" value="1"/>
</dbReference>
<evidence type="ECO:0000259" key="3">
    <source>
        <dbReference type="Pfam" id="PF00685"/>
    </source>
</evidence>
<keyword evidence="5" id="KW-1185">Reference proteome</keyword>
<dbReference type="AlphaFoldDB" id="A0A3A3Z4M2"/>
<gene>
    <name evidence="4" type="ORF">D5H78_02695</name>
</gene>
<accession>A0A3A3Z4M2</accession>
<dbReference type="Proteomes" id="UP000265614">
    <property type="component" value="Unassembled WGS sequence"/>
</dbReference>
<organism evidence="4 5">
    <name type="scientific">Vallicoccus soli</name>
    <dbReference type="NCBI Taxonomy" id="2339232"/>
    <lineage>
        <taxon>Bacteria</taxon>
        <taxon>Bacillati</taxon>
        <taxon>Actinomycetota</taxon>
        <taxon>Actinomycetes</taxon>
        <taxon>Motilibacterales</taxon>
        <taxon>Vallicoccaceae</taxon>
        <taxon>Vallicoccus</taxon>
    </lineage>
</organism>
<dbReference type="SUPFAM" id="SSF52540">
    <property type="entry name" value="P-loop containing nucleoside triphosphate hydrolases"/>
    <property type="match status" value="1"/>
</dbReference>
<dbReference type="Gene3D" id="3.40.50.300">
    <property type="entry name" value="P-loop containing nucleotide triphosphate hydrolases"/>
    <property type="match status" value="1"/>
</dbReference>
<sequence>MKRRAPQGLKVLGRRASVATGRWTAGLRLAPGFLLAGVQRGGTTSLFRALVDHPAVLPANFHKGVNYFDVHYARGWDWYQGHFPLRAAAALRTRGAGEPVTFDASGYYAYHPHAAERIGRDLPGTKVLVMLRDPVERAWSAYKHEHARGFETEAPERAFALEDERVQPELERMLADPAYYSASHRHHSYRRRGQYAEQLERLHAAVGAADVLVVDSRDFFERPEEEYRRVTDFLGLAPHAPARFDRWNARPGSGMPEGVRRDLERALEPHDRALESLLGAPPSWRR</sequence>
<reference evidence="4 5" key="1">
    <citation type="submission" date="2018-09" db="EMBL/GenBank/DDBJ databases">
        <title>YIM 75000 draft genome.</title>
        <authorList>
            <person name="Tang S."/>
            <person name="Feng Y."/>
        </authorList>
    </citation>
    <scope>NUCLEOTIDE SEQUENCE [LARGE SCALE GENOMIC DNA]</scope>
    <source>
        <strain evidence="4 5">YIM 75000</strain>
    </source>
</reference>
<name>A0A3A3Z4M2_9ACTN</name>
<dbReference type="OrthoDB" id="4508169at2"/>
<evidence type="ECO:0000313" key="5">
    <source>
        <dbReference type="Proteomes" id="UP000265614"/>
    </source>
</evidence>
<keyword evidence="2" id="KW-0325">Glycoprotein</keyword>
<proteinExistence type="predicted"/>
<evidence type="ECO:0000313" key="4">
    <source>
        <dbReference type="EMBL" id="RJK98382.1"/>
    </source>
</evidence>
<dbReference type="GO" id="GO:0008146">
    <property type="term" value="F:sulfotransferase activity"/>
    <property type="evidence" value="ECO:0007669"/>
    <property type="project" value="InterPro"/>
</dbReference>
<dbReference type="InterPro" id="IPR027417">
    <property type="entry name" value="P-loop_NTPase"/>
</dbReference>
<evidence type="ECO:0000256" key="2">
    <source>
        <dbReference type="ARBA" id="ARBA00023180"/>
    </source>
</evidence>
<dbReference type="InterPro" id="IPR037359">
    <property type="entry name" value="NST/OST"/>
</dbReference>
<dbReference type="PANTHER" id="PTHR10605:SF56">
    <property type="entry name" value="BIFUNCTIONAL HEPARAN SULFATE N-DEACETYLASE_N-SULFOTRANSFERASE"/>
    <property type="match status" value="1"/>
</dbReference>
<dbReference type="InterPro" id="IPR000863">
    <property type="entry name" value="Sulfotransferase_dom"/>
</dbReference>